<dbReference type="Gene3D" id="1.25.40.20">
    <property type="entry name" value="Ankyrin repeat-containing domain"/>
    <property type="match status" value="2"/>
</dbReference>
<keyword evidence="3" id="KW-0677">Repeat</keyword>
<keyword evidence="6 8" id="KW-0472">Membrane</keyword>
<feature type="transmembrane region" description="Helical" evidence="8">
    <location>
        <begin position="402"/>
        <end position="422"/>
    </location>
</feature>
<evidence type="ECO:0000259" key="9">
    <source>
        <dbReference type="Pfam" id="PF01529"/>
    </source>
</evidence>
<dbReference type="AlphaFoldDB" id="A0A0D2WV65"/>
<dbReference type="EMBL" id="KE346370">
    <property type="protein sequence ID" value="KJE96018.1"/>
    <property type="molecule type" value="Genomic_DNA"/>
</dbReference>
<dbReference type="InterPro" id="IPR036770">
    <property type="entry name" value="Ankyrin_rpt-contain_sf"/>
</dbReference>
<accession>A0A0D2WV65</accession>
<proteinExistence type="inferred from homology"/>
<feature type="transmembrane region" description="Helical" evidence="8">
    <location>
        <begin position="565"/>
        <end position="594"/>
    </location>
</feature>
<dbReference type="EC" id="2.3.1.225" evidence="8"/>
<dbReference type="PANTHER" id="PTHR24161:SF85">
    <property type="entry name" value="PALMITOYLTRANSFERASE HIP14"/>
    <property type="match status" value="1"/>
</dbReference>
<dbReference type="eggNOG" id="KOG0509">
    <property type="taxonomic scope" value="Eukaryota"/>
</dbReference>
<dbReference type="Pfam" id="PF13637">
    <property type="entry name" value="Ank_4"/>
    <property type="match status" value="1"/>
</dbReference>
<keyword evidence="5 7" id="KW-0040">ANK repeat</keyword>
<comment type="similarity">
    <text evidence="8">Belongs to the DHHC palmitoyltransferase family.</text>
</comment>
<dbReference type="OrthoDB" id="163438at2759"/>
<evidence type="ECO:0000256" key="7">
    <source>
        <dbReference type="PROSITE-ProRule" id="PRU00023"/>
    </source>
</evidence>
<dbReference type="PANTHER" id="PTHR24161">
    <property type="entry name" value="ANK_REP_REGION DOMAIN-CONTAINING PROTEIN-RELATED"/>
    <property type="match status" value="1"/>
</dbReference>
<feature type="transmembrane region" description="Helical" evidence="8">
    <location>
        <begin position="468"/>
        <end position="485"/>
    </location>
</feature>
<dbReference type="Proteomes" id="UP000008743">
    <property type="component" value="Unassembled WGS sequence"/>
</dbReference>
<dbReference type="GO" id="GO:0016020">
    <property type="term" value="C:membrane"/>
    <property type="evidence" value="ECO:0007669"/>
    <property type="project" value="UniProtKB-SubCell"/>
</dbReference>
<evidence type="ECO:0000313" key="11">
    <source>
        <dbReference type="Proteomes" id="UP000008743"/>
    </source>
</evidence>
<feature type="repeat" description="ANK" evidence="7">
    <location>
        <begin position="186"/>
        <end position="218"/>
    </location>
</feature>
<dbReference type="PROSITE" id="PS50088">
    <property type="entry name" value="ANK_REPEAT"/>
    <property type="match status" value="5"/>
</dbReference>
<dbReference type="Pfam" id="PF12796">
    <property type="entry name" value="Ank_2"/>
    <property type="match status" value="2"/>
</dbReference>
<evidence type="ECO:0000256" key="4">
    <source>
        <dbReference type="ARBA" id="ARBA00022989"/>
    </source>
</evidence>
<dbReference type="Pfam" id="PF01529">
    <property type="entry name" value="DHHC"/>
    <property type="match status" value="1"/>
</dbReference>
<dbReference type="InterPro" id="IPR001594">
    <property type="entry name" value="Palmitoyltrfase_DHHC"/>
</dbReference>
<dbReference type="PhylomeDB" id="A0A0D2WV65"/>
<dbReference type="GO" id="GO:0019706">
    <property type="term" value="F:protein-cysteine S-palmitoyltransferase activity"/>
    <property type="evidence" value="ECO:0007669"/>
    <property type="project" value="UniProtKB-EC"/>
</dbReference>
<reference evidence="11" key="1">
    <citation type="submission" date="2011-02" db="EMBL/GenBank/DDBJ databases">
        <title>The Genome Sequence of Capsaspora owczarzaki ATCC 30864.</title>
        <authorList>
            <person name="Russ C."/>
            <person name="Cuomo C."/>
            <person name="Burger G."/>
            <person name="Gray M.W."/>
            <person name="Holland P.W.H."/>
            <person name="King N."/>
            <person name="Lang F.B.F."/>
            <person name="Roger A.J."/>
            <person name="Ruiz-Trillo I."/>
            <person name="Young S.K."/>
            <person name="Zeng Q."/>
            <person name="Gargeya S."/>
            <person name="Alvarado L."/>
            <person name="Berlin A."/>
            <person name="Chapman S.B."/>
            <person name="Chen Z."/>
            <person name="Freedman E."/>
            <person name="Gellesch M."/>
            <person name="Goldberg J."/>
            <person name="Griggs A."/>
            <person name="Gujja S."/>
            <person name="Heilman E."/>
            <person name="Heiman D."/>
            <person name="Howarth C."/>
            <person name="Mehta T."/>
            <person name="Neiman D."/>
            <person name="Pearson M."/>
            <person name="Roberts A."/>
            <person name="Saif S."/>
            <person name="Shea T."/>
            <person name="Shenoy N."/>
            <person name="Sisk P."/>
            <person name="Stolte C."/>
            <person name="Sykes S."/>
            <person name="White J."/>
            <person name="Yandava C."/>
            <person name="Haas B."/>
            <person name="Nusbaum C."/>
            <person name="Birren B."/>
        </authorList>
    </citation>
    <scope>NUCLEOTIDE SEQUENCE</scope>
    <source>
        <strain evidence="11">ATCC 30864</strain>
    </source>
</reference>
<feature type="repeat" description="ANK" evidence="7">
    <location>
        <begin position="149"/>
        <end position="182"/>
    </location>
</feature>
<dbReference type="STRING" id="595528.A0A0D2WV65"/>
<feature type="repeat" description="ANK" evidence="7">
    <location>
        <begin position="285"/>
        <end position="317"/>
    </location>
</feature>
<evidence type="ECO:0000256" key="2">
    <source>
        <dbReference type="ARBA" id="ARBA00022692"/>
    </source>
</evidence>
<evidence type="ECO:0000256" key="6">
    <source>
        <dbReference type="ARBA" id="ARBA00023136"/>
    </source>
</evidence>
<evidence type="ECO:0000313" key="10">
    <source>
        <dbReference type="EMBL" id="KJE96018.1"/>
    </source>
</evidence>
<feature type="transmembrane region" description="Helical" evidence="8">
    <location>
        <begin position="377"/>
        <end position="396"/>
    </location>
</feature>
<dbReference type="InParanoid" id="A0A0D2WV65"/>
<keyword evidence="8" id="KW-0808">Transferase</keyword>
<dbReference type="SUPFAM" id="SSF48403">
    <property type="entry name" value="Ankyrin repeat"/>
    <property type="match status" value="1"/>
</dbReference>
<name>A0A0D2WV65_CAPO3</name>
<dbReference type="SMART" id="SM00248">
    <property type="entry name" value="ANK"/>
    <property type="match status" value="7"/>
</dbReference>
<keyword evidence="11" id="KW-1185">Reference proteome</keyword>
<comment type="subcellular location">
    <subcellularLocation>
        <location evidence="1">Membrane</location>
        <topology evidence="1">Multi-pass membrane protein</topology>
    </subcellularLocation>
</comment>
<keyword evidence="4 8" id="KW-1133">Transmembrane helix</keyword>
<sequence length="700" mass="78279">MTGARVVLPHASSALVPQLLQAGNGVEAARVKAAFLAITDTSQTLQQQQQQQWNSTHPAVLPEDEKMLEEDRRCVKQGAGLGGLNAEELFALEPAQCVVCRLTRDRTIPKCIASTDRLHWAARTDHAHYCRDLIEDSDDPGAVHIIDAKGFSPFHYACQRGNFVIVKYLFHCAGADVNAATQAETDRFAPLHFAAINGDIKLARFLMESGAAVDKRDAKGNTPLILAAQFGHLLMIHFLVQHAADIAARDQKGNQALAWAAYEGHGDCVKHLIRAGAMLDNIDSQGTTALHWAAIQGQMAAVEVLLDAGADASLRDSSNQTAIEHAKRKKHTTLVDFIQRHLRKFPSGLTPGSGLATTIMLQLTETERLKHRLQREWMFYLLPVVCNLAMLASLSYMNWMLSWPLCLGMVVVMFAGGTPLLFDRTNGPDFDGNTRNPGMTTWFLCGMVLDVTIAVHRMWNFMLTHEPALGVVGLSSFGFMLYWYFRARMANPGYLEMGDPQDVLRTTHAEWSEAPRNLCTTCWIIKPARAKHCKICNRCVSMFDHHCPWLNNCVGKNNRAAFMRLLLAFTTSAICLLICTFNFIQLATAEIIPWSHPFMWTFSKMLMAAQQEPVLFFLFLYTLSGVCFGATILLQGIWLASNGLTINEQQNWQRYEWLKDDNGDYYNKYDRGRLRNLADAFGISVSSTPLDFSQRAAFWV</sequence>
<comment type="domain">
    <text evidence="8">The DHHC domain is required for palmitoyltransferase activity.</text>
</comment>
<evidence type="ECO:0000256" key="3">
    <source>
        <dbReference type="ARBA" id="ARBA00022737"/>
    </source>
</evidence>
<gene>
    <name evidence="10" type="ORF">CAOG_006392</name>
</gene>
<evidence type="ECO:0000256" key="1">
    <source>
        <dbReference type="ARBA" id="ARBA00004141"/>
    </source>
</evidence>
<feature type="transmembrane region" description="Helical" evidence="8">
    <location>
        <begin position="614"/>
        <end position="640"/>
    </location>
</feature>
<feature type="repeat" description="ANK" evidence="7">
    <location>
        <begin position="252"/>
        <end position="284"/>
    </location>
</feature>
<dbReference type="PROSITE" id="PS50216">
    <property type="entry name" value="DHHC"/>
    <property type="match status" value="1"/>
</dbReference>
<dbReference type="InterPro" id="IPR002110">
    <property type="entry name" value="Ankyrin_rpt"/>
</dbReference>
<keyword evidence="2 8" id="KW-0812">Transmembrane</keyword>
<feature type="repeat" description="ANK" evidence="7">
    <location>
        <begin position="219"/>
        <end position="251"/>
    </location>
</feature>
<organism evidence="10 11">
    <name type="scientific">Capsaspora owczarzaki (strain ATCC 30864)</name>
    <dbReference type="NCBI Taxonomy" id="595528"/>
    <lineage>
        <taxon>Eukaryota</taxon>
        <taxon>Filasterea</taxon>
        <taxon>Capsaspora</taxon>
    </lineage>
</organism>
<feature type="domain" description="Palmitoyltransferase DHHC" evidence="9">
    <location>
        <begin position="515"/>
        <end position="653"/>
    </location>
</feature>
<evidence type="ECO:0000256" key="5">
    <source>
        <dbReference type="ARBA" id="ARBA00023043"/>
    </source>
</evidence>
<protein>
    <recommendedName>
        <fullName evidence="8">Palmitoyltransferase</fullName>
        <ecNumber evidence="8">2.3.1.225</ecNumber>
    </recommendedName>
</protein>
<dbReference type="PROSITE" id="PS50297">
    <property type="entry name" value="ANK_REP_REGION"/>
    <property type="match status" value="3"/>
</dbReference>
<evidence type="ECO:0000256" key="8">
    <source>
        <dbReference type="RuleBase" id="RU079119"/>
    </source>
</evidence>
<comment type="catalytic activity">
    <reaction evidence="8">
        <text>L-cysteinyl-[protein] + hexadecanoyl-CoA = S-hexadecanoyl-L-cysteinyl-[protein] + CoA</text>
        <dbReference type="Rhea" id="RHEA:36683"/>
        <dbReference type="Rhea" id="RHEA-COMP:10131"/>
        <dbReference type="Rhea" id="RHEA-COMP:11032"/>
        <dbReference type="ChEBI" id="CHEBI:29950"/>
        <dbReference type="ChEBI" id="CHEBI:57287"/>
        <dbReference type="ChEBI" id="CHEBI:57379"/>
        <dbReference type="ChEBI" id="CHEBI:74151"/>
        <dbReference type="EC" id="2.3.1.225"/>
    </reaction>
</comment>
<keyword evidence="8" id="KW-0012">Acyltransferase</keyword>